<dbReference type="EMBL" id="VTPS01000013">
    <property type="protein sequence ID" value="TZE81500.1"/>
    <property type="molecule type" value="Genomic_DNA"/>
</dbReference>
<dbReference type="Gene3D" id="3.40.930.10">
    <property type="entry name" value="Mannitol-specific EII, Chain A"/>
    <property type="match status" value="1"/>
</dbReference>
<gene>
    <name evidence="2" type="ORF">FWJ32_09165</name>
</gene>
<protein>
    <submittedName>
        <fullName evidence="2">PTS sugar transporter subunit IIA</fullName>
    </submittedName>
</protein>
<keyword evidence="2" id="KW-0813">Transport</keyword>
<dbReference type="SUPFAM" id="SSF55804">
    <property type="entry name" value="Phoshotransferase/anion transport protein"/>
    <property type="match status" value="1"/>
</dbReference>
<dbReference type="InterPro" id="IPR002178">
    <property type="entry name" value="PTS_EIIA_type-2_dom"/>
</dbReference>
<dbReference type="RefSeq" id="WP_149545653.1">
    <property type="nucleotide sequence ID" value="NZ_VTPS01000013.1"/>
</dbReference>
<dbReference type="CDD" id="cd00211">
    <property type="entry name" value="PTS_IIA_fru"/>
    <property type="match status" value="1"/>
</dbReference>
<dbReference type="PANTHER" id="PTHR47738">
    <property type="entry name" value="PTS SYSTEM FRUCTOSE-LIKE EIIA COMPONENT-RELATED"/>
    <property type="match status" value="1"/>
</dbReference>
<comment type="caution">
    <text evidence="2">The sequence shown here is derived from an EMBL/GenBank/DDBJ whole genome shotgun (WGS) entry which is preliminary data.</text>
</comment>
<reference evidence="2 3" key="1">
    <citation type="submission" date="2019-08" db="EMBL/GenBank/DDBJ databases">
        <title>Calorimonas adulescens gen. nov., sp. nov., an anaerobic thermophilic bacterium from Sakhalin hot spring.</title>
        <authorList>
            <person name="Khomyakova M.A."/>
            <person name="Merkel A.Y."/>
            <person name="Novikov A."/>
            <person name="Bonch-Osmolovskaya E.A."/>
            <person name="Slobodkin A.I."/>
        </authorList>
    </citation>
    <scope>NUCLEOTIDE SEQUENCE [LARGE SCALE GENOMIC DNA]</scope>
    <source>
        <strain evidence="2 3">A05MB</strain>
    </source>
</reference>
<keyword evidence="3" id="KW-1185">Reference proteome</keyword>
<name>A0A5D8QA72_9THEO</name>
<sequence>MDVKIDEKFVLNNYEAKNKEEVIMKLANILLQEGVVKDSFLRSVLEREKRFPTGLPTEPVKIAIPHTDAEHCNSSAIAVATLTEPVRFGLMGDDKETVDVRIIFLLALNKKEEQAIFLSKFSQFICDSKVIEEILLANDSSYVASILKDRLCN</sequence>
<dbReference type="InterPro" id="IPR016152">
    <property type="entry name" value="PTrfase/Anion_transptr"/>
</dbReference>
<evidence type="ECO:0000313" key="2">
    <source>
        <dbReference type="EMBL" id="TZE81500.1"/>
    </source>
</evidence>
<dbReference type="AlphaFoldDB" id="A0A5D8QA72"/>
<dbReference type="PROSITE" id="PS51094">
    <property type="entry name" value="PTS_EIIA_TYPE_2"/>
    <property type="match status" value="1"/>
</dbReference>
<organism evidence="2 3">
    <name type="scientific">Calorimonas adulescens</name>
    <dbReference type="NCBI Taxonomy" id="2606906"/>
    <lineage>
        <taxon>Bacteria</taxon>
        <taxon>Bacillati</taxon>
        <taxon>Bacillota</taxon>
        <taxon>Clostridia</taxon>
        <taxon>Thermoanaerobacterales</taxon>
        <taxon>Thermoanaerobacteraceae</taxon>
        <taxon>Calorimonas</taxon>
    </lineage>
</organism>
<evidence type="ECO:0000259" key="1">
    <source>
        <dbReference type="PROSITE" id="PS51094"/>
    </source>
</evidence>
<accession>A0A5D8QA72</accession>
<dbReference type="Pfam" id="PF00359">
    <property type="entry name" value="PTS_EIIA_2"/>
    <property type="match status" value="1"/>
</dbReference>
<feature type="domain" description="PTS EIIA type-2" evidence="1">
    <location>
        <begin position="3"/>
        <end position="150"/>
    </location>
</feature>
<keyword evidence="2" id="KW-0762">Sugar transport</keyword>
<evidence type="ECO:0000313" key="3">
    <source>
        <dbReference type="Proteomes" id="UP000322976"/>
    </source>
</evidence>
<dbReference type="Proteomes" id="UP000322976">
    <property type="component" value="Unassembled WGS sequence"/>
</dbReference>
<proteinExistence type="predicted"/>
<dbReference type="InterPro" id="IPR051541">
    <property type="entry name" value="PTS_SugarTrans_NitroReg"/>
</dbReference>
<dbReference type="PANTHER" id="PTHR47738:SF3">
    <property type="entry name" value="PHOSPHOTRANSFERASE SYSTEM MANNITOL_FRUCTOSE-SPECIFIC IIA DOMAIN CONTAINING PROTEIN"/>
    <property type="match status" value="1"/>
</dbReference>